<dbReference type="Gene3D" id="3.40.1410.10">
    <property type="entry name" value="Chorismate lyase-like"/>
    <property type="match status" value="1"/>
</dbReference>
<keyword evidence="3" id="KW-0804">Transcription</keyword>
<dbReference type="SUPFAM" id="SSF64288">
    <property type="entry name" value="Chorismate lyase-like"/>
    <property type="match status" value="1"/>
</dbReference>
<dbReference type="RefSeq" id="WP_125306283.1">
    <property type="nucleotide sequence ID" value="NZ_RSEC01000021.1"/>
</dbReference>
<dbReference type="GO" id="GO:0003700">
    <property type="term" value="F:DNA-binding transcription factor activity"/>
    <property type="evidence" value="ECO:0007669"/>
    <property type="project" value="InterPro"/>
</dbReference>
<dbReference type="CDD" id="cd07377">
    <property type="entry name" value="WHTH_GntR"/>
    <property type="match status" value="1"/>
</dbReference>
<dbReference type="SMART" id="SM00345">
    <property type="entry name" value="HTH_GNTR"/>
    <property type="match status" value="1"/>
</dbReference>
<dbReference type="EMBL" id="RSEC01000021">
    <property type="protein sequence ID" value="RSD23578.1"/>
    <property type="molecule type" value="Genomic_DNA"/>
</dbReference>
<evidence type="ECO:0000256" key="1">
    <source>
        <dbReference type="ARBA" id="ARBA00023015"/>
    </source>
</evidence>
<dbReference type="InterPro" id="IPR028978">
    <property type="entry name" value="Chorismate_lyase_/UTRA_dom_sf"/>
</dbReference>
<evidence type="ECO:0000256" key="3">
    <source>
        <dbReference type="ARBA" id="ARBA00023163"/>
    </source>
</evidence>
<dbReference type="SMART" id="SM00866">
    <property type="entry name" value="UTRA"/>
    <property type="match status" value="1"/>
</dbReference>
<comment type="caution">
    <text evidence="5">The sequence shown here is derived from an EMBL/GenBank/DDBJ whole genome shotgun (WGS) entry which is preliminary data.</text>
</comment>
<sequence>MTTGYRELAGILREAIQRGDYAPETTLPKQAELAAEFGVNVNTVWKAIGVLEAEGLVTPVRRRGTVVRAHPPMKRLGADRYAKSKWKHCDVVAFAADREASGRGWEPTDQTQSVQQVEADSEVAEALGIPVGSPVYERARLVKDDGQPTHTLTSYYRPADVEGTHLLDPAPGPAGRGGGFLILTLRGLEPDSVTETVHARMPTPDEADQLRLPAGEPVMVLRRRTCTVDGRVVEFARGVHAASRFSWTYTFKIPD</sequence>
<keyword evidence="1" id="KW-0805">Transcription regulation</keyword>
<protein>
    <submittedName>
        <fullName evidence="5">GntR family transcriptional regulator</fullName>
    </submittedName>
</protein>
<dbReference type="SUPFAM" id="SSF46785">
    <property type="entry name" value="Winged helix' DNA-binding domain"/>
    <property type="match status" value="1"/>
</dbReference>
<dbReference type="InterPro" id="IPR036388">
    <property type="entry name" value="WH-like_DNA-bd_sf"/>
</dbReference>
<evidence type="ECO:0000313" key="5">
    <source>
        <dbReference type="EMBL" id="RSD23578.1"/>
    </source>
</evidence>
<reference evidence="5 6" key="1">
    <citation type="submission" date="2018-12" db="EMBL/GenBank/DDBJ databases">
        <title>Amycolatopsis eburnea sp. nov. actinomycete associate with arbuscular mycorrhiza fungal spore.</title>
        <authorList>
            <person name="Lumyong S."/>
            <person name="Chaiya L."/>
        </authorList>
    </citation>
    <scope>NUCLEOTIDE SEQUENCE [LARGE SCALE GENOMIC DNA]</scope>
    <source>
        <strain evidence="5 6">GLM-1</strain>
    </source>
</reference>
<keyword evidence="2" id="KW-0238">DNA-binding</keyword>
<keyword evidence="6" id="KW-1185">Reference proteome</keyword>
<dbReference type="GO" id="GO:0045892">
    <property type="term" value="P:negative regulation of DNA-templated transcription"/>
    <property type="evidence" value="ECO:0007669"/>
    <property type="project" value="TreeGrafter"/>
</dbReference>
<dbReference type="InterPro" id="IPR050679">
    <property type="entry name" value="Bact_HTH_transcr_reg"/>
</dbReference>
<organism evidence="5 6">
    <name type="scientific">Amycolatopsis eburnea</name>
    <dbReference type="NCBI Taxonomy" id="2267691"/>
    <lineage>
        <taxon>Bacteria</taxon>
        <taxon>Bacillati</taxon>
        <taxon>Actinomycetota</taxon>
        <taxon>Actinomycetes</taxon>
        <taxon>Pseudonocardiales</taxon>
        <taxon>Pseudonocardiaceae</taxon>
        <taxon>Amycolatopsis</taxon>
    </lineage>
</organism>
<dbReference type="AlphaFoldDB" id="A0A3R9E824"/>
<feature type="domain" description="HTH gntR-type" evidence="4">
    <location>
        <begin position="2"/>
        <end position="70"/>
    </location>
</feature>
<dbReference type="InterPro" id="IPR000524">
    <property type="entry name" value="Tscrpt_reg_HTH_GntR"/>
</dbReference>
<dbReference type="GO" id="GO:0003677">
    <property type="term" value="F:DNA binding"/>
    <property type="evidence" value="ECO:0007669"/>
    <property type="project" value="UniProtKB-KW"/>
</dbReference>
<dbReference type="Pfam" id="PF00392">
    <property type="entry name" value="GntR"/>
    <property type="match status" value="1"/>
</dbReference>
<name>A0A3R9E824_9PSEU</name>
<dbReference type="Proteomes" id="UP000267081">
    <property type="component" value="Unassembled WGS sequence"/>
</dbReference>
<dbReference type="PANTHER" id="PTHR44846">
    <property type="entry name" value="MANNOSYL-D-GLYCERATE TRANSPORT/METABOLISM SYSTEM REPRESSOR MNGR-RELATED"/>
    <property type="match status" value="1"/>
</dbReference>
<evidence type="ECO:0000259" key="4">
    <source>
        <dbReference type="PROSITE" id="PS50949"/>
    </source>
</evidence>
<dbReference type="PANTHER" id="PTHR44846:SF17">
    <property type="entry name" value="GNTR-FAMILY TRANSCRIPTIONAL REGULATOR"/>
    <property type="match status" value="1"/>
</dbReference>
<gene>
    <name evidence="5" type="ORF">EIY87_04005</name>
</gene>
<evidence type="ECO:0000256" key="2">
    <source>
        <dbReference type="ARBA" id="ARBA00023125"/>
    </source>
</evidence>
<dbReference type="InterPro" id="IPR011663">
    <property type="entry name" value="UTRA"/>
</dbReference>
<proteinExistence type="predicted"/>
<dbReference type="OrthoDB" id="120836at2"/>
<evidence type="ECO:0000313" key="6">
    <source>
        <dbReference type="Proteomes" id="UP000267081"/>
    </source>
</evidence>
<dbReference type="Pfam" id="PF07702">
    <property type="entry name" value="UTRA"/>
    <property type="match status" value="1"/>
</dbReference>
<dbReference type="PROSITE" id="PS50949">
    <property type="entry name" value="HTH_GNTR"/>
    <property type="match status" value="1"/>
</dbReference>
<accession>A0A3R9E824</accession>
<dbReference type="InterPro" id="IPR036390">
    <property type="entry name" value="WH_DNA-bd_sf"/>
</dbReference>
<dbReference type="Gene3D" id="1.10.10.10">
    <property type="entry name" value="Winged helix-like DNA-binding domain superfamily/Winged helix DNA-binding domain"/>
    <property type="match status" value="1"/>
</dbReference>